<dbReference type="Pfam" id="PF02515">
    <property type="entry name" value="CoA_transf_3"/>
    <property type="match status" value="1"/>
</dbReference>
<keyword evidence="1" id="KW-0808">Transferase</keyword>
<dbReference type="InterPro" id="IPR003673">
    <property type="entry name" value="CoA-Trfase_fam_III"/>
</dbReference>
<evidence type="ECO:0008006" key="3">
    <source>
        <dbReference type="Google" id="ProtNLM"/>
    </source>
</evidence>
<protein>
    <recommendedName>
        <fullName evidence="3">CoA transferase</fullName>
    </recommendedName>
</protein>
<gene>
    <name evidence="2" type="ORF">METZ01_LOCUS118197</name>
</gene>
<dbReference type="GO" id="GO:0008410">
    <property type="term" value="F:CoA-transferase activity"/>
    <property type="evidence" value="ECO:0007669"/>
    <property type="project" value="TreeGrafter"/>
</dbReference>
<proteinExistence type="predicted"/>
<reference evidence="2" key="1">
    <citation type="submission" date="2018-05" db="EMBL/GenBank/DDBJ databases">
        <authorList>
            <person name="Lanie J.A."/>
            <person name="Ng W.-L."/>
            <person name="Kazmierczak K.M."/>
            <person name="Andrzejewski T.M."/>
            <person name="Davidsen T.M."/>
            <person name="Wayne K.J."/>
            <person name="Tettelin H."/>
            <person name="Glass J.I."/>
            <person name="Rusch D."/>
            <person name="Podicherti R."/>
            <person name="Tsui H.-C.T."/>
            <person name="Winkler M.E."/>
        </authorList>
    </citation>
    <scope>NUCLEOTIDE SEQUENCE</scope>
</reference>
<organism evidence="2">
    <name type="scientific">marine metagenome</name>
    <dbReference type="NCBI Taxonomy" id="408172"/>
    <lineage>
        <taxon>unclassified sequences</taxon>
        <taxon>metagenomes</taxon>
        <taxon>ecological metagenomes</taxon>
    </lineage>
</organism>
<dbReference type="Gene3D" id="3.40.50.10540">
    <property type="entry name" value="Crotonobetainyl-coa:carnitine coa-transferase, domain 1"/>
    <property type="match status" value="1"/>
</dbReference>
<name>A0A381XM72_9ZZZZ</name>
<dbReference type="SUPFAM" id="SSF89796">
    <property type="entry name" value="CoA-transferase family III (CaiB/BaiF)"/>
    <property type="match status" value="1"/>
</dbReference>
<accession>A0A381XM72</accession>
<feature type="non-terminal residue" evidence="2">
    <location>
        <position position="117"/>
    </location>
</feature>
<dbReference type="PANTHER" id="PTHR48207:SF3">
    <property type="entry name" value="SUCCINATE--HYDROXYMETHYLGLUTARATE COA-TRANSFERASE"/>
    <property type="match status" value="1"/>
</dbReference>
<dbReference type="EMBL" id="UINC01015536">
    <property type="protein sequence ID" value="SVA65343.1"/>
    <property type="molecule type" value="Genomic_DNA"/>
</dbReference>
<dbReference type="AlphaFoldDB" id="A0A381XM72"/>
<evidence type="ECO:0000313" key="2">
    <source>
        <dbReference type="EMBL" id="SVA65343.1"/>
    </source>
</evidence>
<dbReference type="PANTHER" id="PTHR48207">
    <property type="entry name" value="SUCCINATE--HYDROXYMETHYLGLUTARATE COA-TRANSFERASE"/>
    <property type="match status" value="1"/>
</dbReference>
<dbReference type="InterPro" id="IPR050483">
    <property type="entry name" value="CoA-transferase_III_domain"/>
</dbReference>
<sequence>MEKTEFYREAREDLPGPLAGVRVLEITTTWAGPMCGNVLADLGADVIKVEIPAGDVVRGIFPAIPGTDVGFAHATVNRNKRNLCVDIRTPEGLEICQELLKRSDIMIENFKVGTMAG</sequence>
<dbReference type="InterPro" id="IPR023606">
    <property type="entry name" value="CoA-Trfase_III_dom_1_sf"/>
</dbReference>
<evidence type="ECO:0000256" key="1">
    <source>
        <dbReference type="ARBA" id="ARBA00022679"/>
    </source>
</evidence>